<dbReference type="InterPro" id="IPR036691">
    <property type="entry name" value="Endo/exonu/phosph_ase_sf"/>
</dbReference>
<dbReference type="InterPro" id="IPR005135">
    <property type="entry name" value="Endo/exonuclease/phosphatase"/>
</dbReference>
<feature type="binding site" evidence="6">
    <location>
        <position position="253"/>
    </location>
    <ligand>
        <name>Mg(2+)</name>
        <dbReference type="ChEBI" id="CHEBI:18420"/>
        <label>1</label>
    </ligand>
</feature>
<evidence type="ECO:0000256" key="6">
    <source>
        <dbReference type="PIRSR" id="PIRSR604808-2"/>
    </source>
</evidence>
<dbReference type="InterPro" id="IPR037493">
    <property type="entry name" value="ExoIII-like"/>
</dbReference>
<feature type="active site" description="Proton donor/acceptor" evidence="5">
    <location>
        <position position="152"/>
    </location>
</feature>
<evidence type="ECO:0000313" key="9">
    <source>
        <dbReference type="EMBL" id="ETO91125.1"/>
    </source>
</evidence>
<feature type="binding site" evidence="6">
    <location>
        <position position="152"/>
    </location>
    <ligand>
        <name>Mg(2+)</name>
        <dbReference type="ChEBI" id="CHEBI:18420"/>
        <label>1</label>
    </ligand>
</feature>
<feature type="site" description="Interaction with DNA substrate" evidence="7">
    <location>
        <position position="253"/>
    </location>
</feature>
<dbReference type="Pfam" id="PF03372">
    <property type="entry name" value="Exo_endo_phos"/>
    <property type="match status" value="1"/>
</dbReference>
<keyword evidence="2 6" id="KW-0479">Metal-binding</keyword>
<feature type="active site" description="Proton acceptor" evidence="5">
    <location>
        <position position="253"/>
    </location>
</feature>
<gene>
    <name evidence="9" type="primary">xth</name>
    <name evidence="9" type="ORF">P857_611</name>
</gene>
<dbReference type="GO" id="GO:0008311">
    <property type="term" value="F:double-stranded DNA 3'-5' DNA exonuclease activity"/>
    <property type="evidence" value="ECO:0007669"/>
    <property type="project" value="InterPro"/>
</dbReference>
<reference evidence="9 10" key="1">
    <citation type="journal article" date="2013" name="PLoS ONE">
        <title>Bacterial endosymbiosis in a chordate host: long-term co-evolution and conservation of secondary metabolism.</title>
        <authorList>
            <person name="Kwan J.C."/>
            <person name="Schmidt E.W."/>
        </authorList>
    </citation>
    <scope>NUCLEOTIDE SEQUENCE [LARGE SCALE GENOMIC DNA]</scope>
    <source>
        <strain evidence="10">L6</strain>
    </source>
</reference>
<comment type="similarity">
    <text evidence="1">Belongs to the DNA repair enzymes AP/ExoA family.</text>
</comment>
<name>W2UZ29_9RICK</name>
<keyword evidence="10" id="KW-1185">Reference proteome</keyword>
<feature type="binding site" evidence="6">
    <location>
        <position position="154"/>
    </location>
    <ligand>
        <name>Mg(2+)</name>
        <dbReference type="ChEBI" id="CHEBI:18420"/>
        <label>1</label>
    </ligand>
</feature>
<dbReference type="NCBIfam" id="TIGR00633">
    <property type="entry name" value="xth"/>
    <property type="match status" value="1"/>
</dbReference>
<evidence type="ECO:0000256" key="7">
    <source>
        <dbReference type="PIRSR" id="PIRSR604808-3"/>
    </source>
</evidence>
<feature type="site" description="Important for catalytic activity" evidence="7">
    <location>
        <position position="223"/>
    </location>
</feature>
<evidence type="ECO:0000256" key="5">
    <source>
        <dbReference type="PIRSR" id="PIRSR604808-1"/>
    </source>
</evidence>
<evidence type="ECO:0000259" key="8">
    <source>
        <dbReference type="Pfam" id="PF03372"/>
    </source>
</evidence>
<evidence type="ECO:0000313" key="10">
    <source>
        <dbReference type="Proteomes" id="UP000018951"/>
    </source>
</evidence>
<feature type="active site" evidence="5">
    <location>
        <position position="113"/>
    </location>
</feature>
<comment type="cofactor">
    <cofactor evidence="6">
        <name>Mg(2+)</name>
        <dbReference type="ChEBI" id="CHEBI:18420"/>
    </cofactor>
    <cofactor evidence="6">
        <name>Mn(2+)</name>
        <dbReference type="ChEBI" id="CHEBI:29035"/>
    </cofactor>
    <text evidence="6">Probably binds two magnesium or manganese ions per subunit.</text>
</comment>
<dbReference type="Gene3D" id="3.60.10.10">
    <property type="entry name" value="Endonuclease/exonuclease/phosphatase"/>
    <property type="match status" value="1"/>
</dbReference>
<feature type="binding site" evidence="6">
    <location>
        <position position="252"/>
    </location>
    <ligand>
        <name>Mg(2+)</name>
        <dbReference type="ChEBI" id="CHEBI:18420"/>
        <label>1</label>
    </ligand>
</feature>
<evidence type="ECO:0000256" key="4">
    <source>
        <dbReference type="ARBA" id="ARBA00022842"/>
    </source>
</evidence>
<dbReference type="EMBL" id="AXCJ01000008">
    <property type="protein sequence ID" value="ETO91125.1"/>
    <property type="molecule type" value="Genomic_DNA"/>
</dbReference>
<evidence type="ECO:0000256" key="3">
    <source>
        <dbReference type="ARBA" id="ARBA00022801"/>
    </source>
</evidence>
<organism evidence="9 10">
    <name type="scientific">Candidatus Xenolissoclinum pacificiensis L6</name>
    <dbReference type="NCBI Taxonomy" id="1401685"/>
    <lineage>
        <taxon>Bacteria</taxon>
        <taxon>Pseudomonadati</taxon>
        <taxon>Pseudomonadota</taxon>
        <taxon>Alphaproteobacteria</taxon>
        <taxon>Rickettsiales</taxon>
        <taxon>Anaplasmataceae</taxon>
        <taxon>Candidatus Xenolissoclinum</taxon>
    </lineage>
</organism>
<dbReference type="PATRIC" id="fig|1401685.3.peg.748"/>
<dbReference type="NCBIfam" id="TIGR00195">
    <property type="entry name" value="exoDNase_III"/>
    <property type="match status" value="1"/>
</dbReference>
<accession>W2UZ29</accession>
<dbReference type="PROSITE" id="PS51435">
    <property type="entry name" value="AP_NUCLEASE_F1_4"/>
    <property type="match status" value="1"/>
</dbReference>
<keyword evidence="6" id="KW-0464">Manganese</keyword>
<dbReference type="PANTHER" id="PTHR43250">
    <property type="entry name" value="EXODEOXYRIBONUCLEASE III"/>
    <property type="match status" value="1"/>
</dbReference>
<dbReference type="STRING" id="1401685.P857_611"/>
<evidence type="ECO:0000256" key="1">
    <source>
        <dbReference type="ARBA" id="ARBA00007092"/>
    </source>
</evidence>
<keyword evidence="4 6" id="KW-0460">Magnesium</keyword>
<feature type="binding site" evidence="6">
    <location>
        <position position="39"/>
    </location>
    <ligand>
        <name>Mg(2+)</name>
        <dbReference type="ChEBI" id="CHEBI:18420"/>
        <label>1</label>
    </ligand>
</feature>
<evidence type="ECO:0000256" key="2">
    <source>
        <dbReference type="ARBA" id="ARBA00022723"/>
    </source>
</evidence>
<dbReference type="InterPro" id="IPR004808">
    <property type="entry name" value="AP_endonuc_1"/>
</dbReference>
<dbReference type="SUPFAM" id="SSF56219">
    <property type="entry name" value="DNase I-like"/>
    <property type="match status" value="1"/>
</dbReference>
<feature type="binding site" evidence="6">
    <location>
        <position position="12"/>
    </location>
    <ligand>
        <name>Mg(2+)</name>
        <dbReference type="ChEBI" id="CHEBI:18420"/>
        <label>1</label>
    </ligand>
</feature>
<comment type="caution">
    <text evidence="9">The sequence shown here is derived from an EMBL/GenBank/DDBJ whole genome shotgun (WGS) entry which is preliminary data.</text>
</comment>
<sequence length="263" mass="30626">MQGNTIKISTWNVNSIRQRIDLLKKHVLDDQVDILLLQELKCQEHQFPYQELQDLNMYYAIKGQKSYNGVAILSKYKISNIINNFNTLSIEEARYIEATVNINAKNLHIASIYVPNGREIDSDPFKQKLLFLTQLKEYISNKKDDLLILGGDYNVAPEEIDVYDPIKLKNKIGFHIKERQCMRAILNSGIYDAFRIHNPDTQEFSWWDYRSAGWAKNYGMRIDNMLLSTGALDRLKNCYVNKELRSMEKPSDHTPIVCEIDIT</sequence>
<dbReference type="CDD" id="cd09086">
    <property type="entry name" value="ExoIII-like_AP-endo"/>
    <property type="match status" value="1"/>
</dbReference>
<dbReference type="GO" id="GO:0046872">
    <property type="term" value="F:metal ion binding"/>
    <property type="evidence" value="ECO:0007669"/>
    <property type="project" value="UniProtKB-KW"/>
</dbReference>
<dbReference type="GO" id="GO:0006281">
    <property type="term" value="P:DNA repair"/>
    <property type="evidence" value="ECO:0007669"/>
    <property type="project" value="InterPro"/>
</dbReference>
<dbReference type="AlphaFoldDB" id="W2UZ29"/>
<keyword evidence="3" id="KW-0378">Hydrolase</keyword>
<dbReference type="Proteomes" id="UP000018951">
    <property type="component" value="Unassembled WGS sequence"/>
</dbReference>
<feature type="site" description="Transition state stabilizer" evidence="7">
    <location>
        <position position="154"/>
    </location>
</feature>
<dbReference type="PANTHER" id="PTHR43250:SF2">
    <property type="entry name" value="EXODEOXYRIBONUCLEASE III"/>
    <property type="match status" value="1"/>
</dbReference>
<proteinExistence type="inferred from homology"/>
<protein>
    <submittedName>
        <fullName evidence="9">Exodeoxyribonuclease III</fullName>
    </submittedName>
</protein>
<feature type="domain" description="Endonuclease/exonuclease/phosphatase" evidence="8">
    <location>
        <begin position="10"/>
        <end position="253"/>
    </location>
</feature>